<keyword evidence="5" id="KW-0963">Cytoplasm</keyword>
<sequence length="253" mass="27404">MIKGVLLDLSGVLYVGEQIVPGALKALTRLRKSGLPVRYLTNTSRSTGRTIHSKLRAMGFDISVDEIFTAPLAIRRYLETHQLRPYLVIHPDLTPEFADFPQTEPNAVVLGDAGHAFTYPRLNGAFRVLLTGAPLLAVGNNRYFQEAEGLSLDAGPFLRALEYAANVQGIILGKPAKEFFHSAVESLGCLPQETVMVGDDAKADVEGALKAGLQAVLVKTGKYRPGDEATIQPPGTVLQNNIEEAVDWILNPS</sequence>
<evidence type="ECO:0000313" key="13">
    <source>
        <dbReference type="Proteomes" id="UP000001844"/>
    </source>
</evidence>
<dbReference type="STRING" id="472759.Nhal_0465"/>
<evidence type="ECO:0000256" key="5">
    <source>
        <dbReference type="ARBA" id="ARBA00022490"/>
    </source>
</evidence>
<dbReference type="Pfam" id="PF13242">
    <property type="entry name" value="Hydrolase_like"/>
    <property type="match status" value="1"/>
</dbReference>
<organism evidence="12 13">
    <name type="scientific">Nitrosococcus halophilus (strain Nc4)</name>
    <dbReference type="NCBI Taxonomy" id="472759"/>
    <lineage>
        <taxon>Bacteria</taxon>
        <taxon>Pseudomonadati</taxon>
        <taxon>Pseudomonadota</taxon>
        <taxon>Gammaproteobacteria</taxon>
        <taxon>Chromatiales</taxon>
        <taxon>Chromatiaceae</taxon>
        <taxon>Nitrosococcus</taxon>
    </lineage>
</organism>
<dbReference type="GO" id="GO:0004427">
    <property type="term" value="F:inorganic diphosphate phosphatase activity"/>
    <property type="evidence" value="ECO:0007669"/>
    <property type="project" value="UniProtKB-EC"/>
</dbReference>
<dbReference type="SUPFAM" id="SSF56784">
    <property type="entry name" value="HAD-like"/>
    <property type="match status" value="1"/>
</dbReference>
<comment type="function">
    <text evidence="9">Phosphatase that hydrolyzes imidodiphosphate, 3-phosphohistidine and 6-phospholysine. Has broad substrate specificity and can also hydrolyze inorganic diphosphate, but with lower efficiency.</text>
</comment>
<evidence type="ECO:0000256" key="6">
    <source>
        <dbReference type="ARBA" id="ARBA00022723"/>
    </source>
</evidence>
<dbReference type="FunFam" id="3.40.50.1000:FF:000051">
    <property type="entry name" value="Phospholysine phosphohistidine inorganic pyrophosphate phosphatase"/>
    <property type="match status" value="1"/>
</dbReference>
<dbReference type="RefSeq" id="WP_013031546.1">
    <property type="nucleotide sequence ID" value="NC_013960.1"/>
</dbReference>
<comment type="similarity">
    <text evidence="3">Belongs to the HAD-like hydrolase superfamily.</text>
</comment>
<evidence type="ECO:0000313" key="12">
    <source>
        <dbReference type="EMBL" id="ADE13651.1"/>
    </source>
</evidence>
<dbReference type="NCBIfam" id="TIGR01549">
    <property type="entry name" value="HAD-SF-IA-v1"/>
    <property type="match status" value="1"/>
</dbReference>
<accession>D5BVM3</accession>
<protein>
    <recommendedName>
        <fullName evidence="10">Phospholysine phosphohistidine inorganic pyrophosphate phosphatase</fullName>
        <ecNumber evidence="4">3.6.1.1</ecNumber>
    </recommendedName>
</protein>
<dbReference type="InterPro" id="IPR023214">
    <property type="entry name" value="HAD_sf"/>
</dbReference>
<dbReference type="InterPro" id="IPR006357">
    <property type="entry name" value="HAD-SF_hydro_IIA"/>
</dbReference>
<evidence type="ECO:0000256" key="4">
    <source>
        <dbReference type="ARBA" id="ARBA00012146"/>
    </source>
</evidence>
<dbReference type="GO" id="GO:0005829">
    <property type="term" value="C:cytosol"/>
    <property type="evidence" value="ECO:0007669"/>
    <property type="project" value="TreeGrafter"/>
</dbReference>
<dbReference type="GO" id="GO:0046872">
    <property type="term" value="F:metal ion binding"/>
    <property type="evidence" value="ECO:0007669"/>
    <property type="project" value="UniProtKB-KW"/>
</dbReference>
<dbReference type="AlphaFoldDB" id="D5BVM3"/>
<dbReference type="NCBIfam" id="TIGR01458">
    <property type="entry name" value="HAD-SF-IIA-hyp3"/>
    <property type="match status" value="1"/>
</dbReference>
<keyword evidence="8" id="KW-0460">Magnesium</keyword>
<dbReference type="InterPro" id="IPR006439">
    <property type="entry name" value="HAD-SF_hydro_IA"/>
</dbReference>
<dbReference type="OrthoDB" id="148966at2"/>
<reference evidence="13" key="1">
    <citation type="submission" date="2010-04" db="EMBL/GenBank/DDBJ databases">
        <title>Complete genome sequence of Nitrosococcus halophilus Nc4, a salt-adapted, aerobic obligate ammonia-oxidizing sulfur purple bacterium.</title>
        <authorList>
            <consortium name="US DOE Joint Genome Institute"/>
            <person name="Campbell M.A."/>
            <person name="Malfatti S.A."/>
            <person name="Chain P.S.G."/>
            <person name="Heidelberg J.F."/>
            <person name="Ward B.B."/>
            <person name="Klotz M.G."/>
        </authorList>
    </citation>
    <scope>NUCLEOTIDE SEQUENCE [LARGE SCALE GENOMIC DNA]</scope>
    <source>
        <strain evidence="13">Nc4</strain>
    </source>
</reference>
<dbReference type="InterPro" id="IPR006355">
    <property type="entry name" value="LHPP/HDHD2"/>
</dbReference>
<evidence type="ECO:0000256" key="3">
    <source>
        <dbReference type="ARBA" id="ARBA00007958"/>
    </source>
</evidence>
<evidence type="ECO:0000256" key="8">
    <source>
        <dbReference type="ARBA" id="ARBA00022842"/>
    </source>
</evidence>
<evidence type="ECO:0000256" key="10">
    <source>
        <dbReference type="ARBA" id="ARBA00039357"/>
    </source>
</evidence>
<dbReference type="Gene3D" id="3.40.50.1000">
    <property type="entry name" value="HAD superfamily/HAD-like"/>
    <property type="match status" value="2"/>
</dbReference>
<name>D5BVM3_NITHN</name>
<dbReference type="PANTHER" id="PTHR19288:SF44">
    <property type="entry name" value="PHOSPHOLYSINE PHOSPHOHISTIDINE INORGANIC PYROPHOSPHATE PHOSPHATASE"/>
    <property type="match status" value="1"/>
</dbReference>
<evidence type="ECO:0000256" key="11">
    <source>
        <dbReference type="ARBA" id="ARBA00047820"/>
    </source>
</evidence>
<dbReference type="PANTHER" id="PTHR19288">
    <property type="entry name" value="4-NITROPHENYLPHOSPHATASE-RELATED"/>
    <property type="match status" value="1"/>
</dbReference>
<gene>
    <name evidence="12" type="ordered locus">Nhal_0465</name>
</gene>
<dbReference type="InterPro" id="IPR036412">
    <property type="entry name" value="HAD-like_sf"/>
</dbReference>
<dbReference type="KEGG" id="nhl:Nhal_0465"/>
<comment type="cofactor">
    <cofactor evidence="1">
        <name>Mg(2+)</name>
        <dbReference type="ChEBI" id="CHEBI:18420"/>
    </cofactor>
</comment>
<evidence type="ECO:0000256" key="2">
    <source>
        <dbReference type="ARBA" id="ARBA00004496"/>
    </source>
</evidence>
<dbReference type="HOGENOM" id="CLU_043473_4_0_6"/>
<keyword evidence="13" id="KW-1185">Reference proteome</keyword>
<dbReference type="Proteomes" id="UP000001844">
    <property type="component" value="Chromosome"/>
</dbReference>
<dbReference type="NCBIfam" id="TIGR01460">
    <property type="entry name" value="HAD-SF-IIA"/>
    <property type="match status" value="1"/>
</dbReference>
<comment type="catalytic activity">
    <reaction evidence="11">
        <text>diphosphate + H2O = 2 phosphate + H(+)</text>
        <dbReference type="Rhea" id="RHEA:24576"/>
        <dbReference type="ChEBI" id="CHEBI:15377"/>
        <dbReference type="ChEBI" id="CHEBI:15378"/>
        <dbReference type="ChEBI" id="CHEBI:33019"/>
        <dbReference type="ChEBI" id="CHEBI:43474"/>
        <dbReference type="EC" id="3.6.1.1"/>
    </reaction>
</comment>
<evidence type="ECO:0000256" key="9">
    <source>
        <dbReference type="ARBA" id="ARBA00037258"/>
    </source>
</evidence>
<evidence type="ECO:0000256" key="7">
    <source>
        <dbReference type="ARBA" id="ARBA00022801"/>
    </source>
</evidence>
<evidence type="ECO:0000256" key="1">
    <source>
        <dbReference type="ARBA" id="ARBA00001946"/>
    </source>
</evidence>
<keyword evidence="7 12" id="KW-0378">Hydrolase</keyword>
<keyword evidence="6" id="KW-0479">Metal-binding</keyword>
<dbReference type="EC" id="3.6.1.1" evidence="4"/>
<dbReference type="EMBL" id="CP001798">
    <property type="protein sequence ID" value="ADE13651.1"/>
    <property type="molecule type" value="Genomic_DNA"/>
</dbReference>
<dbReference type="eggNOG" id="COG0647">
    <property type="taxonomic scope" value="Bacteria"/>
</dbReference>
<comment type="subcellular location">
    <subcellularLocation>
        <location evidence="2">Cytoplasm</location>
    </subcellularLocation>
</comment>
<dbReference type="GO" id="GO:0016791">
    <property type="term" value="F:phosphatase activity"/>
    <property type="evidence" value="ECO:0007669"/>
    <property type="project" value="InterPro"/>
</dbReference>
<proteinExistence type="inferred from homology"/>
<dbReference type="Pfam" id="PF13344">
    <property type="entry name" value="Hydrolase_6"/>
    <property type="match status" value="1"/>
</dbReference>